<gene>
    <name evidence="2" type="ORF">TSAR_014973</name>
</gene>
<proteinExistence type="predicted"/>
<accession>A0A232EIN0</accession>
<protein>
    <recommendedName>
        <fullName evidence="1">Reverse transcriptase Ty1/copia-type domain-containing protein</fullName>
    </recommendedName>
</protein>
<sequence>MGISKQTQETYAPVSRLSLIRATISISNKEDLEICQMDVKTAFLNGELEEEVFMEMPDGVNNSQDMRLTKVCKLKKSLYGLKVSSKKWNKNFSEEARKLGLGNNLHDPCLFTWRQKGKLAMVILYVDDMLIASNDTEKLKQIKSFE</sequence>
<dbReference type="InterPro" id="IPR013103">
    <property type="entry name" value="RVT_2"/>
</dbReference>
<evidence type="ECO:0000313" key="3">
    <source>
        <dbReference type="Proteomes" id="UP000215335"/>
    </source>
</evidence>
<name>A0A232EIN0_9HYME</name>
<dbReference type="Proteomes" id="UP000215335">
    <property type="component" value="Unassembled WGS sequence"/>
</dbReference>
<evidence type="ECO:0000259" key="1">
    <source>
        <dbReference type="Pfam" id="PF07727"/>
    </source>
</evidence>
<dbReference type="GO" id="GO:0071897">
    <property type="term" value="P:DNA biosynthetic process"/>
    <property type="evidence" value="ECO:0007669"/>
    <property type="project" value="UniProtKB-ARBA"/>
</dbReference>
<dbReference type="AlphaFoldDB" id="A0A232EIN0"/>
<dbReference type="STRING" id="543379.A0A232EIN0"/>
<evidence type="ECO:0000313" key="2">
    <source>
        <dbReference type="EMBL" id="OXU18182.1"/>
    </source>
</evidence>
<reference evidence="2 3" key="1">
    <citation type="journal article" date="2017" name="Curr. Biol.">
        <title>The Evolution of Venom by Co-option of Single-Copy Genes.</title>
        <authorList>
            <person name="Martinson E.O."/>
            <person name="Mrinalini"/>
            <person name="Kelkar Y.D."/>
            <person name="Chang C.H."/>
            <person name="Werren J.H."/>
        </authorList>
    </citation>
    <scope>NUCLEOTIDE SEQUENCE [LARGE SCALE GENOMIC DNA]</scope>
    <source>
        <strain evidence="2 3">Alberta</strain>
        <tissue evidence="2">Whole body</tissue>
    </source>
</reference>
<feature type="domain" description="Reverse transcriptase Ty1/copia-type" evidence="1">
    <location>
        <begin position="8"/>
        <end position="143"/>
    </location>
</feature>
<comment type="caution">
    <text evidence="2">The sequence shown here is derived from an EMBL/GenBank/DDBJ whole genome shotgun (WGS) entry which is preliminary data.</text>
</comment>
<dbReference type="OrthoDB" id="7696924at2759"/>
<organism evidence="2 3">
    <name type="scientific">Trichomalopsis sarcophagae</name>
    <dbReference type="NCBI Taxonomy" id="543379"/>
    <lineage>
        <taxon>Eukaryota</taxon>
        <taxon>Metazoa</taxon>
        <taxon>Ecdysozoa</taxon>
        <taxon>Arthropoda</taxon>
        <taxon>Hexapoda</taxon>
        <taxon>Insecta</taxon>
        <taxon>Pterygota</taxon>
        <taxon>Neoptera</taxon>
        <taxon>Endopterygota</taxon>
        <taxon>Hymenoptera</taxon>
        <taxon>Apocrita</taxon>
        <taxon>Proctotrupomorpha</taxon>
        <taxon>Chalcidoidea</taxon>
        <taxon>Pteromalidae</taxon>
        <taxon>Pteromalinae</taxon>
        <taxon>Trichomalopsis</taxon>
    </lineage>
</organism>
<dbReference type="InterPro" id="IPR043502">
    <property type="entry name" value="DNA/RNA_pol_sf"/>
</dbReference>
<dbReference type="SUPFAM" id="SSF56672">
    <property type="entry name" value="DNA/RNA polymerases"/>
    <property type="match status" value="1"/>
</dbReference>
<dbReference type="Pfam" id="PF07727">
    <property type="entry name" value="RVT_2"/>
    <property type="match status" value="1"/>
</dbReference>
<keyword evidence="3" id="KW-1185">Reference proteome</keyword>
<dbReference type="EMBL" id="NNAY01004219">
    <property type="protein sequence ID" value="OXU18182.1"/>
    <property type="molecule type" value="Genomic_DNA"/>
</dbReference>